<dbReference type="EMBL" id="MN739216">
    <property type="protein sequence ID" value="QHS94102.1"/>
    <property type="molecule type" value="Genomic_DNA"/>
</dbReference>
<keyword evidence="1" id="KW-1133">Transmembrane helix</keyword>
<feature type="transmembrane region" description="Helical" evidence="1">
    <location>
        <begin position="91"/>
        <end position="115"/>
    </location>
</feature>
<accession>A0A6C0BQ48</accession>
<keyword evidence="1" id="KW-0812">Transmembrane</keyword>
<feature type="transmembrane region" description="Helical" evidence="1">
    <location>
        <begin position="6"/>
        <end position="31"/>
    </location>
</feature>
<sequence length="169" mass="19475">MNTNEIILIYSSKFLLLAANFLIVNICANFTSQVYMDKVLINQENPPKLDNYVTLFLILSLLVMLIIVIAIYVAMSFLIKDEKGMSKIITLLAVDFIVYLLFMTRLGYMISGVMYSKKFFMYKDDGLRAIRALKDLILKLSLLFVLMPFFLILNISFDKMDTVPPVTKR</sequence>
<dbReference type="AlphaFoldDB" id="A0A6C0BQ48"/>
<reference evidence="2" key="1">
    <citation type="journal article" date="2020" name="Nature">
        <title>Giant virus diversity and host interactions through global metagenomics.</title>
        <authorList>
            <person name="Schulz F."/>
            <person name="Roux S."/>
            <person name="Paez-Espino D."/>
            <person name="Jungbluth S."/>
            <person name="Walsh D.A."/>
            <person name="Denef V.J."/>
            <person name="McMahon K.D."/>
            <person name="Konstantinidis K.T."/>
            <person name="Eloe-Fadrosh E.A."/>
            <person name="Kyrpides N.C."/>
            <person name="Woyke T."/>
        </authorList>
    </citation>
    <scope>NUCLEOTIDE SEQUENCE</scope>
    <source>
        <strain evidence="2">GVMAG-M-3300018416-26</strain>
    </source>
</reference>
<feature type="transmembrane region" description="Helical" evidence="1">
    <location>
        <begin position="52"/>
        <end position="79"/>
    </location>
</feature>
<proteinExistence type="predicted"/>
<feature type="transmembrane region" description="Helical" evidence="1">
    <location>
        <begin position="136"/>
        <end position="157"/>
    </location>
</feature>
<evidence type="ECO:0000313" key="2">
    <source>
        <dbReference type="EMBL" id="QHS94102.1"/>
    </source>
</evidence>
<evidence type="ECO:0000256" key="1">
    <source>
        <dbReference type="SAM" id="Phobius"/>
    </source>
</evidence>
<name>A0A6C0BQ48_9ZZZZ</name>
<protein>
    <submittedName>
        <fullName evidence="2">Uncharacterized protein</fullName>
    </submittedName>
</protein>
<keyword evidence="1" id="KW-0472">Membrane</keyword>
<organism evidence="2">
    <name type="scientific">viral metagenome</name>
    <dbReference type="NCBI Taxonomy" id="1070528"/>
    <lineage>
        <taxon>unclassified sequences</taxon>
        <taxon>metagenomes</taxon>
        <taxon>organismal metagenomes</taxon>
    </lineage>
</organism>